<keyword evidence="2" id="KW-0862">Zinc</keyword>
<dbReference type="PANTHER" id="PTHR46097">
    <property type="entry name" value="G PROTEIN-COUPLED RECEPTOR KINASE INTERACTING ARFGAP"/>
    <property type="match status" value="1"/>
</dbReference>
<dbReference type="Pfam" id="PF08518">
    <property type="entry name" value="GIT_SHD"/>
    <property type="match status" value="2"/>
</dbReference>
<dbReference type="EMBL" id="UYYG01001175">
    <property type="protein sequence ID" value="VDN59064.1"/>
    <property type="molecule type" value="Genomic_DNA"/>
</dbReference>
<evidence type="ECO:0000256" key="3">
    <source>
        <dbReference type="SAM" id="MobiDB-lite"/>
    </source>
</evidence>
<dbReference type="GO" id="GO:0036465">
    <property type="term" value="P:synaptic vesicle recycling"/>
    <property type="evidence" value="ECO:0007669"/>
    <property type="project" value="TreeGrafter"/>
</dbReference>
<reference evidence="9" key="1">
    <citation type="submission" date="2017-02" db="UniProtKB">
        <authorList>
            <consortium name="WormBaseParasite"/>
        </authorList>
    </citation>
    <scope>IDENTIFICATION</scope>
</reference>
<feature type="domain" description="GIT Spa2 homology (SHD)" evidence="5">
    <location>
        <begin position="332"/>
        <end position="362"/>
    </location>
</feature>
<sequence length="536" mass="60787">MDAIAVEMHLGNFKGPQLDLWNLKEFLQLGHDKSGFWHILAEGRHVSQVRSLKKGTWNSNQLELMYVLYSNGSNNIWEHSLLDPQTSTKVGRKPRSSDPVFPIKENFIKAKYAQMAFTIRPAKDDCLISQEDLNRQLWSCVRTAHVETTLRLLALGADPNYADPEKKNAPLHISAKEGQSLQVELLWIYGADAGQLNAADLTPSQVAKLENHNDLSARLEELQFEVTNRLSMYLCGRRPDHSKEQYFLIPDLVGGSDDSTTFKRSQQQLCAASCSQFERLVQDVYDEVDRRETATAWNVTMQGMHNSHLGNDQCIAVFLPPNPDFSATRNQLRQKLAKFTSRDFAILIIDILNEAKRRYFGLPNKNDDSFMNKTGPDELNLTSDDSEFIMTKSDGGTRDYDEVADSPQGKRQRSESVRRLSERKSGLSDSILQAIGNVSMDDYLYLKEKVLTTESSIASLEKGNAHILRILSDLQSNIDRINTDNIDLHLAIKKLLEKPVIISIQISIRIKKNFDNFTNIHEKQYKKKLPCGTPDA</sequence>
<dbReference type="SMART" id="SM00555">
    <property type="entry name" value="GIT"/>
    <property type="match status" value="2"/>
</dbReference>
<evidence type="ECO:0000256" key="1">
    <source>
        <dbReference type="ARBA" id="ARBA00022723"/>
    </source>
</evidence>
<evidence type="ECO:0000313" key="6">
    <source>
        <dbReference type="EMBL" id="VDN59064.1"/>
    </source>
</evidence>
<dbReference type="Pfam" id="PF16559">
    <property type="entry name" value="GIT_CC"/>
    <property type="match status" value="1"/>
</dbReference>
<dbReference type="AlphaFoldDB" id="A0A0N4UD54"/>
<feature type="compositionally biased region" description="Basic and acidic residues" evidence="3">
    <location>
        <begin position="412"/>
        <end position="422"/>
    </location>
</feature>
<evidence type="ECO:0000313" key="8">
    <source>
        <dbReference type="Proteomes" id="UP000274756"/>
    </source>
</evidence>
<dbReference type="Gene3D" id="1.10.220.150">
    <property type="entry name" value="Arf GTPase activating protein"/>
    <property type="match status" value="1"/>
</dbReference>
<feature type="domain" description="Arf-GAP" evidence="4">
    <location>
        <begin position="23"/>
        <end position="125"/>
    </location>
</feature>
<name>A0A0N4UD54_DRAME</name>
<evidence type="ECO:0000313" key="7">
    <source>
        <dbReference type="Proteomes" id="UP000038040"/>
    </source>
</evidence>
<dbReference type="InterPro" id="IPR037278">
    <property type="entry name" value="ARFGAP/RecO"/>
</dbReference>
<evidence type="ECO:0000259" key="5">
    <source>
        <dbReference type="SMART" id="SM00555"/>
    </source>
</evidence>
<feature type="domain" description="GIT Spa2 homology (SHD)" evidence="5">
    <location>
        <begin position="265"/>
        <end position="295"/>
    </location>
</feature>
<dbReference type="GO" id="GO:0032012">
    <property type="term" value="P:regulation of ARF protein signal transduction"/>
    <property type="evidence" value="ECO:0007669"/>
    <property type="project" value="InterPro"/>
</dbReference>
<organism evidence="7 9">
    <name type="scientific">Dracunculus medinensis</name>
    <name type="common">Guinea worm</name>
    <dbReference type="NCBI Taxonomy" id="318479"/>
    <lineage>
        <taxon>Eukaryota</taxon>
        <taxon>Metazoa</taxon>
        <taxon>Ecdysozoa</taxon>
        <taxon>Nematoda</taxon>
        <taxon>Chromadorea</taxon>
        <taxon>Rhabditida</taxon>
        <taxon>Spirurina</taxon>
        <taxon>Dracunculoidea</taxon>
        <taxon>Dracunculidae</taxon>
        <taxon>Dracunculus</taxon>
    </lineage>
</organism>
<dbReference type="InterPro" id="IPR038508">
    <property type="entry name" value="ArfGAP_dom_sf"/>
</dbReference>
<protein>
    <submittedName>
        <fullName evidence="9">ANK_REP_REGION domain-containing protein</fullName>
    </submittedName>
</protein>
<dbReference type="SUPFAM" id="SSF48403">
    <property type="entry name" value="Ankyrin repeat"/>
    <property type="match status" value="1"/>
</dbReference>
<dbReference type="InterPro" id="IPR047161">
    <property type="entry name" value="GIT-like"/>
</dbReference>
<dbReference type="GO" id="GO:0005096">
    <property type="term" value="F:GTPase activator activity"/>
    <property type="evidence" value="ECO:0007669"/>
    <property type="project" value="InterPro"/>
</dbReference>
<dbReference type="InterPro" id="IPR001164">
    <property type="entry name" value="ArfGAP_dom"/>
</dbReference>
<accession>A0A0N4UD54</accession>
<dbReference type="WBParaSite" id="DME_0000523801-mRNA-1">
    <property type="protein sequence ID" value="DME_0000523801-mRNA-1"/>
    <property type="gene ID" value="DME_0000523801"/>
</dbReference>
<dbReference type="GO" id="GO:0046872">
    <property type="term" value="F:metal ion binding"/>
    <property type="evidence" value="ECO:0007669"/>
    <property type="project" value="UniProtKB-KW"/>
</dbReference>
<dbReference type="InterPro" id="IPR013724">
    <property type="entry name" value="GIT_SHD"/>
</dbReference>
<reference evidence="6 8" key="2">
    <citation type="submission" date="2018-11" db="EMBL/GenBank/DDBJ databases">
        <authorList>
            <consortium name="Pathogen Informatics"/>
        </authorList>
    </citation>
    <scope>NUCLEOTIDE SEQUENCE [LARGE SCALE GENOMIC DNA]</scope>
</reference>
<dbReference type="Gene3D" id="1.20.5.170">
    <property type="match status" value="1"/>
</dbReference>
<dbReference type="Gene3D" id="1.25.40.20">
    <property type="entry name" value="Ankyrin repeat-containing domain"/>
    <property type="match status" value="1"/>
</dbReference>
<dbReference type="GO" id="GO:0031267">
    <property type="term" value="F:small GTPase binding"/>
    <property type="evidence" value="ECO:0007669"/>
    <property type="project" value="TreeGrafter"/>
</dbReference>
<keyword evidence="1" id="KW-0479">Metal-binding</keyword>
<gene>
    <name evidence="6" type="ORF">DME_LOCUS9037</name>
</gene>
<dbReference type="GO" id="GO:0008277">
    <property type="term" value="P:regulation of G protein-coupled receptor signaling pathway"/>
    <property type="evidence" value="ECO:0007669"/>
    <property type="project" value="TreeGrafter"/>
</dbReference>
<dbReference type="SUPFAM" id="SSF57863">
    <property type="entry name" value="ArfGap/RecO-like zinc finger"/>
    <property type="match status" value="1"/>
</dbReference>
<dbReference type="SMART" id="SM00105">
    <property type="entry name" value="ArfGap"/>
    <property type="match status" value="1"/>
</dbReference>
<dbReference type="Proteomes" id="UP000038040">
    <property type="component" value="Unplaced"/>
</dbReference>
<dbReference type="InterPro" id="IPR032352">
    <property type="entry name" value="GIT1/2_CC"/>
</dbReference>
<dbReference type="OrthoDB" id="5588096at2759"/>
<dbReference type="STRING" id="318479.A0A0N4UD54"/>
<dbReference type="InterPro" id="IPR036770">
    <property type="entry name" value="Ankyrin_rpt-contain_sf"/>
</dbReference>
<dbReference type="PANTHER" id="PTHR46097:SF3">
    <property type="entry name" value="ARF GTPASE-ACTIVATING PROTEIN GIT"/>
    <property type="match status" value="1"/>
</dbReference>
<dbReference type="GO" id="GO:0098793">
    <property type="term" value="C:presynapse"/>
    <property type="evidence" value="ECO:0007669"/>
    <property type="project" value="GOC"/>
</dbReference>
<proteinExistence type="predicted"/>
<evidence type="ECO:0000313" key="9">
    <source>
        <dbReference type="WBParaSite" id="DME_0000523801-mRNA-1"/>
    </source>
</evidence>
<dbReference type="GO" id="GO:0007420">
    <property type="term" value="P:brain development"/>
    <property type="evidence" value="ECO:0007669"/>
    <property type="project" value="InterPro"/>
</dbReference>
<evidence type="ECO:0000256" key="2">
    <source>
        <dbReference type="ARBA" id="ARBA00022833"/>
    </source>
</evidence>
<keyword evidence="8" id="KW-1185">Reference proteome</keyword>
<dbReference type="Proteomes" id="UP000274756">
    <property type="component" value="Unassembled WGS sequence"/>
</dbReference>
<evidence type="ECO:0000259" key="4">
    <source>
        <dbReference type="SMART" id="SM00105"/>
    </source>
</evidence>
<feature type="region of interest" description="Disordered" evidence="3">
    <location>
        <begin position="365"/>
        <end position="422"/>
    </location>
</feature>